<gene>
    <name evidence="1" type="ORF">CASFOL_014201</name>
</gene>
<keyword evidence="2" id="KW-1185">Reference proteome</keyword>
<dbReference type="AlphaFoldDB" id="A0ABD3DM73"/>
<name>A0ABD3DM73_9LAMI</name>
<proteinExistence type="predicted"/>
<reference evidence="2" key="1">
    <citation type="journal article" date="2024" name="IScience">
        <title>Strigolactones Initiate the Formation of Haustorium-like Structures in Castilleja.</title>
        <authorList>
            <person name="Buerger M."/>
            <person name="Peterson D."/>
            <person name="Chory J."/>
        </authorList>
    </citation>
    <scope>NUCLEOTIDE SEQUENCE [LARGE SCALE GENOMIC DNA]</scope>
</reference>
<comment type="caution">
    <text evidence="1">The sequence shown here is derived from an EMBL/GenBank/DDBJ whole genome shotgun (WGS) entry which is preliminary data.</text>
</comment>
<organism evidence="1 2">
    <name type="scientific">Castilleja foliolosa</name>
    <dbReference type="NCBI Taxonomy" id="1961234"/>
    <lineage>
        <taxon>Eukaryota</taxon>
        <taxon>Viridiplantae</taxon>
        <taxon>Streptophyta</taxon>
        <taxon>Embryophyta</taxon>
        <taxon>Tracheophyta</taxon>
        <taxon>Spermatophyta</taxon>
        <taxon>Magnoliopsida</taxon>
        <taxon>eudicotyledons</taxon>
        <taxon>Gunneridae</taxon>
        <taxon>Pentapetalae</taxon>
        <taxon>asterids</taxon>
        <taxon>lamiids</taxon>
        <taxon>Lamiales</taxon>
        <taxon>Orobanchaceae</taxon>
        <taxon>Pedicularideae</taxon>
        <taxon>Castillejinae</taxon>
        <taxon>Castilleja</taxon>
    </lineage>
</organism>
<evidence type="ECO:0000313" key="2">
    <source>
        <dbReference type="Proteomes" id="UP001632038"/>
    </source>
</evidence>
<dbReference type="EMBL" id="JAVIJP010000016">
    <property type="protein sequence ID" value="KAL3643386.1"/>
    <property type="molecule type" value="Genomic_DNA"/>
</dbReference>
<sequence>MAERFQAWVSGGPMRRDVVVEEEDEHVTIVFSTSQSCHFDSTNVVTFVSGQWDSLFGGSSLYLGSCFRRSRGKVTEHDYLCGQRRAIGLEKRCRCFESPPFGGFILCIYIRIRLDRIIEMTRTPFVSPGDETRAPFQNKLTSEFGIRATKADDGEADDIVSQARC</sequence>
<accession>A0ABD3DM73</accession>
<dbReference type="Proteomes" id="UP001632038">
    <property type="component" value="Unassembled WGS sequence"/>
</dbReference>
<evidence type="ECO:0000313" key="1">
    <source>
        <dbReference type="EMBL" id="KAL3643386.1"/>
    </source>
</evidence>
<protein>
    <submittedName>
        <fullName evidence="1">Uncharacterized protein</fullName>
    </submittedName>
</protein>